<keyword evidence="4 15" id="KW-0479">Metal-binding</keyword>
<sequence>MPELPEVETIKKTLEHLVLGKTIERVTVFWPNIVQEPDDTSAFSTVVQGQTIQKLRRRGKFLLFYLDTHILISHLRMEGKYGVFEEGTPVAKHTHVIFHFTDGYELRYHDVRKFGTMHVFPIGEEWNRDPLKKLGPEPFDVSFSTEHLAQRLRKTSRFVKTALLDQTIVAGLGNIYVDEALFRASIHPMRVSSDLNEKEVNALHKSIIDTLEEAVQQGGTTIRSYVNTQGQIGMFQHQLYVYGREEEECRVCTTPVSKMKVGGRGTHVCLKCQKIQASE</sequence>
<dbReference type="InterPro" id="IPR010979">
    <property type="entry name" value="Ribosomal_uS13-like_H2TH"/>
</dbReference>
<evidence type="ECO:0000256" key="14">
    <source>
        <dbReference type="ARBA" id="ARBA00044632"/>
    </source>
</evidence>
<evidence type="ECO:0000256" key="2">
    <source>
        <dbReference type="ARBA" id="ARBA00009409"/>
    </source>
</evidence>
<dbReference type="SUPFAM" id="SSF81624">
    <property type="entry name" value="N-terminal domain of MutM-like DNA repair proteins"/>
    <property type="match status" value="1"/>
</dbReference>
<dbReference type="Gene3D" id="1.10.8.50">
    <property type="match status" value="1"/>
</dbReference>
<dbReference type="NCBIfam" id="TIGR00577">
    <property type="entry name" value="fpg"/>
    <property type="match status" value="1"/>
</dbReference>
<dbReference type="EC" id="3.2.2.23" evidence="15"/>
<dbReference type="Pfam" id="PF01149">
    <property type="entry name" value="Fapy_DNA_glyco"/>
    <property type="match status" value="1"/>
</dbReference>
<comment type="caution">
    <text evidence="15">Lacks conserved residue(s) required for the propagation of feature annotation.</text>
</comment>
<evidence type="ECO:0000256" key="9">
    <source>
        <dbReference type="ARBA" id="ARBA00023125"/>
    </source>
</evidence>
<dbReference type="InterPro" id="IPR000214">
    <property type="entry name" value="Znf_DNA_glyclase/AP_lyase"/>
</dbReference>
<evidence type="ECO:0000256" key="8">
    <source>
        <dbReference type="ARBA" id="ARBA00022833"/>
    </source>
</evidence>
<dbReference type="InterPro" id="IPR015886">
    <property type="entry name" value="H2TH_FPG"/>
</dbReference>
<dbReference type="NCBIfam" id="NF002211">
    <property type="entry name" value="PRK01103.1"/>
    <property type="match status" value="1"/>
</dbReference>
<dbReference type="PROSITE" id="PS51066">
    <property type="entry name" value="ZF_FPG_2"/>
    <property type="match status" value="1"/>
</dbReference>
<dbReference type="SUPFAM" id="SSF46946">
    <property type="entry name" value="S13-like H2TH domain"/>
    <property type="match status" value="1"/>
</dbReference>
<dbReference type="EC" id="4.2.99.18" evidence="15"/>
<dbReference type="InterPro" id="IPR020629">
    <property type="entry name" value="FPG_Glyclase"/>
</dbReference>
<feature type="active site" description="Proton donor; for beta-elimination activity" evidence="15">
    <location>
        <position position="60"/>
    </location>
</feature>
<keyword evidence="7 15" id="KW-0378">Hydrolase</keyword>
<evidence type="ECO:0000256" key="10">
    <source>
        <dbReference type="ARBA" id="ARBA00023204"/>
    </source>
</evidence>
<feature type="active site" description="Schiff-base intermediate with DNA" evidence="15">
    <location>
        <position position="2"/>
    </location>
</feature>
<keyword evidence="13 15" id="KW-0326">Glycosidase</keyword>
<dbReference type="RefSeq" id="WP_377344894.1">
    <property type="nucleotide sequence ID" value="NZ_JBHLTP010000003.1"/>
</dbReference>
<evidence type="ECO:0000256" key="12">
    <source>
        <dbReference type="ARBA" id="ARBA00023268"/>
    </source>
</evidence>
<dbReference type="Proteomes" id="UP001589836">
    <property type="component" value="Unassembled WGS sequence"/>
</dbReference>
<protein>
    <recommendedName>
        <fullName evidence="15">Formamidopyrimidine-DNA glycosylase</fullName>
        <shortName evidence="15">Fapy-DNA glycosylase</shortName>
        <ecNumber evidence="15">3.2.2.23</ecNumber>
    </recommendedName>
    <alternativeName>
        <fullName evidence="15">DNA-(apurinic or apyrimidinic site) lyase MutM</fullName>
        <shortName evidence="15">AP lyase MutM</shortName>
        <ecNumber evidence="15">4.2.99.18</ecNumber>
    </alternativeName>
</protein>
<dbReference type="GO" id="GO:0008534">
    <property type="term" value="F:oxidized purine nucleobase lesion DNA N-glycosylase activity"/>
    <property type="evidence" value="ECO:0007669"/>
    <property type="project" value="UniProtKB-EC"/>
</dbReference>
<dbReference type="HAMAP" id="MF_00103">
    <property type="entry name" value="Fapy_DNA_glycosyl"/>
    <property type="match status" value="1"/>
</dbReference>
<comment type="function">
    <text evidence="15">Involved in base excision repair of DNA damaged by oxidation or by mutagenic agents. Acts as DNA glycosylase that recognizes and removes damaged bases. Has a preference for oxidized purines, such as 7,8-dihydro-8-oxoguanine (8-oxoG). Has AP (apurinic/apyrimidinic) lyase activity and introduces nicks in the DNA strand. Cleaves the DNA backbone by beta-delta elimination to generate a single-strand break at the site of the removed base with both 3'- and 5'-phosphates.</text>
</comment>
<evidence type="ECO:0000256" key="3">
    <source>
        <dbReference type="ARBA" id="ARBA00011245"/>
    </source>
</evidence>
<dbReference type="CDD" id="cd08966">
    <property type="entry name" value="EcFpg-like_N"/>
    <property type="match status" value="1"/>
</dbReference>
<keyword evidence="10 15" id="KW-0234">DNA repair</keyword>
<evidence type="ECO:0000256" key="7">
    <source>
        <dbReference type="ARBA" id="ARBA00022801"/>
    </source>
</evidence>
<feature type="domain" description="Formamidopyrimidine-DNA glycosylase catalytic" evidence="17">
    <location>
        <begin position="2"/>
        <end position="115"/>
    </location>
</feature>
<gene>
    <name evidence="15 18" type="primary">mutM</name>
    <name evidence="15" type="synonym">fpg</name>
    <name evidence="18" type="ORF">ACFFGV_02005</name>
</gene>
<accession>A0ABV6LJ39</accession>
<dbReference type="InterPro" id="IPR012319">
    <property type="entry name" value="FPG_cat"/>
</dbReference>
<dbReference type="PANTHER" id="PTHR22993:SF9">
    <property type="entry name" value="FORMAMIDOPYRIMIDINE-DNA GLYCOSYLASE"/>
    <property type="match status" value="1"/>
</dbReference>
<evidence type="ECO:0000256" key="15">
    <source>
        <dbReference type="HAMAP-Rule" id="MF_00103"/>
    </source>
</evidence>
<evidence type="ECO:0000256" key="13">
    <source>
        <dbReference type="ARBA" id="ARBA00023295"/>
    </source>
</evidence>
<evidence type="ECO:0000256" key="5">
    <source>
        <dbReference type="ARBA" id="ARBA00022763"/>
    </source>
</evidence>
<evidence type="ECO:0000259" key="17">
    <source>
        <dbReference type="PROSITE" id="PS51068"/>
    </source>
</evidence>
<reference evidence="18 19" key="1">
    <citation type="submission" date="2024-09" db="EMBL/GenBank/DDBJ databases">
        <authorList>
            <person name="Sun Q."/>
            <person name="Mori K."/>
        </authorList>
    </citation>
    <scope>NUCLEOTIDE SEQUENCE [LARGE SCALE GENOMIC DNA]</scope>
    <source>
        <strain evidence="18 19">NCAIM B.02529</strain>
    </source>
</reference>
<comment type="catalytic activity">
    <reaction evidence="14 15">
        <text>2'-deoxyribonucleotide-(2'-deoxyribose 5'-phosphate)-2'-deoxyribonucleotide-DNA = a 3'-end 2'-deoxyribonucleotide-(2,3-dehydro-2,3-deoxyribose 5'-phosphate)-DNA + a 5'-end 5'-phospho-2'-deoxyribonucleoside-DNA + H(+)</text>
        <dbReference type="Rhea" id="RHEA:66592"/>
        <dbReference type="Rhea" id="RHEA-COMP:13180"/>
        <dbReference type="Rhea" id="RHEA-COMP:16897"/>
        <dbReference type="Rhea" id="RHEA-COMP:17067"/>
        <dbReference type="ChEBI" id="CHEBI:15378"/>
        <dbReference type="ChEBI" id="CHEBI:136412"/>
        <dbReference type="ChEBI" id="CHEBI:157695"/>
        <dbReference type="ChEBI" id="CHEBI:167181"/>
        <dbReference type="EC" id="4.2.99.18"/>
    </reaction>
</comment>
<dbReference type="PANTHER" id="PTHR22993">
    <property type="entry name" value="FORMAMIDOPYRIMIDINE-DNA GLYCOSYLASE"/>
    <property type="match status" value="1"/>
</dbReference>
<comment type="similarity">
    <text evidence="2 15">Belongs to the FPG family.</text>
</comment>
<name>A0ABV6LJ39_9BACI</name>
<organism evidence="18 19">
    <name type="scientific">Pontibacillus salicampi</name>
    <dbReference type="NCBI Taxonomy" id="1449801"/>
    <lineage>
        <taxon>Bacteria</taxon>
        <taxon>Bacillati</taxon>
        <taxon>Bacillota</taxon>
        <taxon>Bacilli</taxon>
        <taxon>Bacillales</taxon>
        <taxon>Bacillaceae</taxon>
        <taxon>Pontibacillus</taxon>
    </lineage>
</organism>
<dbReference type="Pfam" id="PF06831">
    <property type="entry name" value="H2TH"/>
    <property type="match status" value="1"/>
</dbReference>
<dbReference type="EMBL" id="JBHLTP010000003">
    <property type="protein sequence ID" value="MFC0522363.1"/>
    <property type="molecule type" value="Genomic_DNA"/>
</dbReference>
<comment type="cofactor">
    <cofactor evidence="15">
        <name>Zn(2+)</name>
        <dbReference type="ChEBI" id="CHEBI:29105"/>
    </cofactor>
    <text evidence="15">Binds 1 zinc ion per subunit.</text>
</comment>
<evidence type="ECO:0000259" key="16">
    <source>
        <dbReference type="PROSITE" id="PS51066"/>
    </source>
</evidence>
<dbReference type="InterPro" id="IPR010663">
    <property type="entry name" value="Znf_FPG/IleRS"/>
</dbReference>
<dbReference type="SUPFAM" id="SSF57716">
    <property type="entry name" value="Glucocorticoid receptor-like (DNA-binding domain)"/>
    <property type="match status" value="1"/>
</dbReference>
<dbReference type="PROSITE" id="PS51068">
    <property type="entry name" value="FPG_CAT"/>
    <property type="match status" value="1"/>
</dbReference>
<dbReference type="SMART" id="SM00898">
    <property type="entry name" value="Fapy_DNA_glyco"/>
    <property type="match status" value="1"/>
</dbReference>
<comment type="caution">
    <text evidence="18">The sequence shown here is derived from an EMBL/GenBank/DDBJ whole genome shotgun (WGS) entry which is preliminary data.</text>
</comment>
<feature type="binding site" evidence="15">
    <location>
        <position position="112"/>
    </location>
    <ligand>
        <name>DNA</name>
        <dbReference type="ChEBI" id="CHEBI:16991"/>
    </ligand>
</feature>
<evidence type="ECO:0000256" key="1">
    <source>
        <dbReference type="ARBA" id="ARBA00001668"/>
    </source>
</evidence>
<keyword evidence="19" id="KW-1185">Reference proteome</keyword>
<evidence type="ECO:0000313" key="18">
    <source>
        <dbReference type="EMBL" id="MFC0522363.1"/>
    </source>
</evidence>
<proteinExistence type="inferred from homology"/>
<keyword evidence="8 15" id="KW-0862">Zinc</keyword>
<dbReference type="SMART" id="SM01232">
    <property type="entry name" value="H2TH"/>
    <property type="match status" value="1"/>
</dbReference>
<dbReference type="Pfam" id="PF06827">
    <property type="entry name" value="zf-FPG_IleRS"/>
    <property type="match status" value="1"/>
</dbReference>
<keyword evidence="5 15" id="KW-0227">DNA damage</keyword>
<dbReference type="Gene3D" id="3.20.190.10">
    <property type="entry name" value="MutM-like, N-terminal"/>
    <property type="match status" value="1"/>
</dbReference>
<keyword evidence="11 15" id="KW-0456">Lyase</keyword>
<evidence type="ECO:0000256" key="4">
    <source>
        <dbReference type="ARBA" id="ARBA00022723"/>
    </source>
</evidence>
<dbReference type="InterPro" id="IPR035937">
    <property type="entry name" value="FPG_N"/>
</dbReference>
<comment type="subunit">
    <text evidence="3 15">Monomer.</text>
</comment>
<evidence type="ECO:0000256" key="11">
    <source>
        <dbReference type="ARBA" id="ARBA00023239"/>
    </source>
</evidence>
<keyword evidence="6 15" id="KW-0863">Zinc-finger</keyword>
<feature type="active site" description="Proton donor" evidence="15">
    <location>
        <position position="3"/>
    </location>
</feature>
<feature type="domain" description="FPG-type" evidence="16">
    <location>
        <begin position="240"/>
        <end position="274"/>
    </location>
</feature>
<comment type="catalytic activity">
    <reaction evidence="1 15">
        <text>Hydrolysis of DNA containing ring-opened 7-methylguanine residues, releasing 2,6-diamino-4-hydroxy-5-(N-methyl)formamidopyrimidine.</text>
        <dbReference type="EC" id="3.2.2.23"/>
    </reaction>
</comment>
<keyword evidence="12 15" id="KW-0511">Multifunctional enzyme</keyword>
<evidence type="ECO:0000313" key="19">
    <source>
        <dbReference type="Proteomes" id="UP001589836"/>
    </source>
</evidence>
<keyword evidence="9 15" id="KW-0238">DNA-binding</keyword>
<feature type="binding site" evidence="15">
    <location>
        <position position="93"/>
    </location>
    <ligand>
        <name>DNA</name>
        <dbReference type="ChEBI" id="CHEBI:16991"/>
    </ligand>
</feature>
<feature type="active site" description="Proton donor; for delta-elimination activity" evidence="15">
    <location>
        <position position="264"/>
    </location>
</feature>
<evidence type="ECO:0000256" key="6">
    <source>
        <dbReference type="ARBA" id="ARBA00022771"/>
    </source>
</evidence>